<dbReference type="InterPro" id="IPR046674">
    <property type="entry name" value="DUF6544"/>
</dbReference>
<dbReference type="Pfam" id="PF20181">
    <property type="entry name" value="DUF6544"/>
    <property type="match status" value="1"/>
</dbReference>
<organism evidence="2 3">
    <name type="scientific">Candidatus Thalassospirochaeta sargassi</name>
    <dbReference type="NCBI Taxonomy" id="3119039"/>
    <lineage>
        <taxon>Bacteria</taxon>
        <taxon>Pseudomonadati</taxon>
        <taxon>Spirochaetota</taxon>
        <taxon>Spirochaetia</taxon>
        <taxon>Spirochaetales</taxon>
        <taxon>Spirochaetaceae</taxon>
        <taxon>Candidatus Thalassospirochaeta</taxon>
    </lineage>
</organism>
<accession>A0AAJ1IFD9</accession>
<keyword evidence="1" id="KW-0812">Transmembrane</keyword>
<dbReference type="Proteomes" id="UP001221217">
    <property type="component" value="Unassembled WGS sequence"/>
</dbReference>
<reference evidence="2 3" key="1">
    <citation type="submission" date="2022-12" db="EMBL/GenBank/DDBJ databases">
        <title>Metagenome assembled genome from gulf of manar.</title>
        <authorList>
            <person name="Kohli P."/>
            <person name="Pk S."/>
            <person name="Venkata Ramana C."/>
            <person name="Sasikala C."/>
        </authorList>
    </citation>
    <scope>NUCLEOTIDE SEQUENCE [LARGE SCALE GENOMIC DNA]</scope>
    <source>
        <strain evidence="2">JB008</strain>
    </source>
</reference>
<gene>
    <name evidence="2" type="ORF">PQJ61_09230</name>
</gene>
<evidence type="ECO:0000256" key="1">
    <source>
        <dbReference type="SAM" id="Phobius"/>
    </source>
</evidence>
<evidence type="ECO:0000313" key="3">
    <source>
        <dbReference type="Proteomes" id="UP001221217"/>
    </source>
</evidence>
<feature type="transmembrane region" description="Helical" evidence="1">
    <location>
        <begin position="6"/>
        <end position="29"/>
    </location>
</feature>
<keyword evidence="1" id="KW-1133">Transmembrane helix</keyword>
<protein>
    <submittedName>
        <fullName evidence="2">Uncharacterized protein</fullName>
    </submittedName>
</protein>
<name>A0AAJ1IFD9_9SPIO</name>
<evidence type="ECO:0000313" key="2">
    <source>
        <dbReference type="EMBL" id="MDC7226932.1"/>
    </source>
</evidence>
<comment type="caution">
    <text evidence="2">The sequence shown here is derived from an EMBL/GenBank/DDBJ whole genome shotgun (WGS) entry which is preliminary data.</text>
</comment>
<keyword evidence="1" id="KW-0472">Membrane</keyword>
<proteinExistence type="predicted"/>
<dbReference type="AlphaFoldDB" id="A0AAJ1IFD9"/>
<sequence>MRNRILTGFGIAISVILIFTSVLLIYRYINSTYRYYRSQVERLFADVESSDKELISQKDLIDLPAPVRKYLEYVGVTGTEKVRNFSVVIDGEFKMSQDRAWAPVLVEQISFTDNPVRLFYMELKFLGLKIFGLHHYESAAASMDIKILDVFKVAQARGIEMNRSETVTIFNDMCILAPAALIDSRISWREIDDFTVEGTYTNAGIAVKGVLFFNEKGQLINFVSNDRYFLNEDGTYELLSWSTPVGEYREINGLNLPGYGEALWERNDGQFCYAKFNIRDVTINSGLE</sequence>
<dbReference type="EMBL" id="JAQQAL010000021">
    <property type="protein sequence ID" value="MDC7226932.1"/>
    <property type="molecule type" value="Genomic_DNA"/>
</dbReference>